<dbReference type="GO" id="GO:0019563">
    <property type="term" value="P:glycerol catabolic process"/>
    <property type="evidence" value="ECO:0007669"/>
    <property type="project" value="TreeGrafter"/>
</dbReference>
<comment type="caution">
    <text evidence="4">The sequence shown here is derived from an EMBL/GenBank/DDBJ whole genome shotgun (WGS) entry which is preliminary data.</text>
</comment>
<dbReference type="Pfam" id="PF02734">
    <property type="entry name" value="Dak2"/>
    <property type="match status" value="1"/>
</dbReference>
<dbReference type="PROSITE" id="PS51480">
    <property type="entry name" value="DHAL"/>
    <property type="match status" value="1"/>
</dbReference>
<dbReference type="GO" id="GO:0005829">
    <property type="term" value="C:cytosol"/>
    <property type="evidence" value="ECO:0007669"/>
    <property type="project" value="TreeGrafter"/>
</dbReference>
<protein>
    <submittedName>
        <fullName evidence="4">Dihydroxyacetone kinase subunit L</fullName>
    </submittedName>
</protein>
<dbReference type="RefSeq" id="WP_135115089.1">
    <property type="nucleotide sequence ID" value="NZ_JADGLL010000034.1"/>
</dbReference>
<dbReference type="PANTHER" id="PTHR28629:SF4">
    <property type="entry name" value="TRIOKINASE_FMN CYCLASE"/>
    <property type="match status" value="1"/>
</dbReference>
<dbReference type="Gene3D" id="1.25.40.340">
    <property type="match status" value="1"/>
</dbReference>
<dbReference type="InterPro" id="IPR004007">
    <property type="entry name" value="DhaL_dom"/>
</dbReference>
<dbReference type="SMART" id="SM01120">
    <property type="entry name" value="Dak2"/>
    <property type="match status" value="1"/>
</dbReference>
<dbReference type="PANTHER" id="PTHR28629">
    <property type="entry name" value="TRIOKINASE/FMN CYCLASE"/>
    <property type="match status" value="1"/>
</dbReference>
<keyword evidence="1" id="KW-0808">Transferase</keyword>
<sequence>MAAAFTTETAVAWLRGFDEKVAAQAEYLTQLDSAIGDADHGTNLKRGMAAVAPKLEGAESLSALLKAVGMTFISKVGGASGSLYGSFFLEVSKALPDAAEAEASDVEAALRAGVASIVARGKAEPGDKTMLDALRPALDALGASLAGGGSLVEAAGAAAKAAAEGRDATEPLVARKGRASYLGERSAGHLDPGAASSALLLEALAEALAA</sequence>
<dbReference type="OrthoDB" id="9800291at2"/>
<keyword evidence="2 4" id="KW-0418">Kinase</keyword>
<dbReference type="Proteomes" id="UP000298358">
    <property type="component" value="Unassembled WGS sequence"/>
</dbReference>
<evidence type="ECO:0000313" key="4">
    <source>
        <dbReference type="EMBL" id="TFU32145.1"/>
    </source>
</evidence>
<dbReference type="NCBIfam" id="TIGR02365">
    <property type="entry name" value="dha_L_ycgS"/>
    <property type="match status" value="1"/>
</dbReference>
<dbReference type="EMBL" id="SPQB01000034">
    <property type="protein sequence ID" value="TFU32145.1"/>
    <property type="molecule type" value="Genomic_DNA"/>
</dbReference>
<keyword evidence="5" id="KW-1185">Reference proteome</keyword>
<proteinExistence type="predicted"/>
<accession>A0A4Y9FSE1</accession>
<reference evidence="4 5" key="1">
    <citation type="submission" date="2019-03" db="EMBL/GenBank/DDBJ databases">
        <title>Diversity of the mouse oral microbiome.</title>
        <authorList>
            <person name="Joseph S."/>
            <person name="Aduse-Opoku J."/>
            <person name="Curtis M."/>
            <person name="Wade W."/>
            <person name="Hashim A."/>
        </authorList>
    </citation>
    <scope>NUCLEOTIDE SEQUENCE [LARGE SCALE GENOMIC DNA]</scope>
    <source>
        <strain evidence="4 5">P1012</strain>
    </source>
</reference>
<organism evidence="4 5">
    <name type="scientific">Microbacterium paludicola</name>
    <dbReference type="NCBI Taxonomy" id="300019"/>
    <lineage>
        <taxon>Bacteria</taxon>
        <taxon>Bacillati</taxon>
        <taxon>Actinomycetota</taxon>
        <taxon>Actinomycetes</taxon>
        <taxon>Micrococcales</taxon>
        <taxon>Microbacteriaceae</taxon>
        <taxon>Microbacterium</taxon>
    </lineage>
</organism>
<name>A0A4Y9FSE1_9MICO</name>
<dbReference type="SUPFAM" id="SSF101473">
    <property type="entry name" value="DhaL-like"/>
    <property type="match status" value="1"/>
</dbReference>
<evidence type="ECO:0000256" key="2">
    <source>
        <dbReference type="ARBA" id="ARBA00022777"/>
    </source>
</evidence>
<dbReference type="FunFam" id="1.25.40.340:FF:000002">
    <property type="entry name" value="Dihydroxyacetone kinase, L subunit"/>
    <property type="match status" value="1"/>
</dbReference>
<dbReference type="InterPro" id="IPR012737">
    <property type="entry name" value="DhaK_L_YcgS"/>
</dbReference>
<dbReference type="InterPro" id="IPR036117">
    <property type="entry name" value="DhaL_dom_sf"/>
</dbReference>
<evidence type="ECO:0000313" key="5">
    <source>
        <dbReference type="Proteomes" id="UP000298358"/>
    </source>
</evidence>
<dbReference type="InterPro" id="IPR050861">
    <property type="entry name" value="Dihydroxyacetone_Kinase"/>
</dbReference>
<dbReference type="GO" id="GO:0004371">
    <property type="term" value="F:glycerone kinase activity"/>
    <property type="evidence" value="ECO:0007669"/>
    <property type="project" value="InterPro"/>
</dbReference>
<gene>
    <name evidence="4" type="primary">dhaL</name>
    <name evidence="4" type="ORF">E4U02_12075</name>
</gene>
<evidence type="ECO:0000259" key="3">
    <source>
        <dbReference type="PROSITE" id="PS51480"/>
    </source>
</evidence>
<feature type="domain" description="DhaL" evidence="3">
    <location>
        <begin position="8"/>
        <end position="206"/>
    </location>
</feature>
<dbReference type="AlphaFoldDB" id="A0A4Y9FSE1"/>
<evidence type="ECO:0000256" key="1">
    <source>
        <dbReference type="ARBA" id="ARBA00022679"/>
    </source>
</evidence>